<feature type="compositionally biased region" description="Low complexity" evidence="1">
    <location>
        <begin position="1"/>
        <end position="21"/>
    </location>
</feature>
<proteinExistence type="predicted"/>
<organism evidence="2 3">
    <name type="scientific">Setaria viridis</name>
    <name type="common">Green bristlegrass</name>
    <name type="synonym">Setaria italica subsp. viridis</name>
    <dbReference type="NCBI Taxonomy" id="4556"/>
    <lineage>
        <taxon>Eukaryota</taxon>
        <taxon>Viridiplantae</taxon>
        <taxon>Streptophyta</taxon>
        <taxon>Embryophyta</taxon>
        <taxon>Tracheophyta</taxon>
        <taxon>Spermatophyta</taxon>
        <taxon>Magnoliopsida</taxon>
        <taxon>Liliopsida</taxon>
        <taxon>Poales</taxon>
        <taxon>Poaceae</taxon>
        <taxon>PACMAD clade</taxon>
        <taxon>Panicoideae</taxon>
        <taxon>Panicodae</taxon>
        <taxon>Paniceae</taxon>
        <taxon>Cenchrinae</taxon>
        <taxon>Setaria</taxon>
    </lineage>
</organism>
<dbReference type="AlphaFoldDB" id="A0A4U6W537"/>
<gene>
    <name evidence="2" type="ORF">SEVIR_2G180300v2</name>
</gene>
<evidence type="ECO:0000313" key="3">
    <source>
        <dbReference type="Proteomes" id="UP000298652"/>
    </source>
</evidence>
<protein>
    <submittedName>
        <fullName evidence="2">Uncharacterized protein</fullName>
    </submittedName>
</protein>
<dbReference type="Gramene" id="TKW32627">
    <property type="protein sequence ID" value="TKW32627"/>
    <property type="gene ID" value="SEVIR_2G180300v2"/>
</dbReference>
<feature type="region of interest" description="Disordered" evidence="1">
    <location>
        <begin position="41"/>
        <end position="60"/>
    </location>
</feature>
<accession>A0A4U6W537</accession>
<dbReference type="Proteomes" id="UP000298652">
    <property type="component" value="Chromosome 2"/>
</dbReference>
<evidence type="ECO:0000256" key="1">
    <source>
        <dbReference type="SAM" id="MobiDB-lite"/>
    </source>
</evidence>
<evidence type="ECO:0000313" key="2">
    <source>
        <dbReference type="EMBL" id="TKW32627.1"/>
    </source>
</evidence>
<sequence>MLDSNRSANTVSYSSSSYATRPARPLPSPFDSASIQEMRAKAEPTADNCGGAKWGGRAREGAARRAIRQRCRRCRGCSPPRKGCRRAFWSTHASCSMKCRC</sequence>
<keyword evidence="3" id="KW-1185">Reference proteome</keyword>
<reference evidence="2" key="1">
    <citation type="submission" date="2019-03" db="EMBL/GenBank/DDBJ databases">
        <title>WGS assembly of Setaria viridis.</title>
        <authorList>
            <person name="Huang P."/>
            <person name="Jenkins J."/>
            <person name="Grimwood J."/>
            <person name="Barry K."/>
            <person name="Healey A."/>
            <person name="Mamidi S."/>
            <person name="Sreedasyam A."/>
            <person name="Shu S."/>
            <person name="Feldman M."/>
            <person name="Wu J."/>
            <person name="Yu Y."/>
            <person name="Chen C."/>
            <person name="Johnson J."/>
            <person name="Rokhsar D."/>
            <person name="Baxter I."/>
            <person name="Schmutz J."/>
            <person name="Brutnell T."/>
            <person name="Kellogg E."/>
        </authorList>
    </citation>
    <scope>NUCLEOTIDE SEQUENCE [LARGE SCALE GENOMIC DNA]</scope>
</reference>
<name>A0A4U6W537_SETVI</name>
<dbReference type="EMBL" id="CM016553">
    <property type="protein sequence ID" value="TKW32627.1"/>
    <property type="molecule type" value="Genomic_DNA"/>
</dbReference>
<feature type="region of interest" description="Disordered" evidence="1">
    <location>
        <begin position="1"/>
        <end position="33"/>
    </location>
</feature>